<feature type="transmembrane region" description="Helical" evidence="5">
    <location>
        <begin position="12"/>
        <end position="33"/>
    </location>
</feature>
<feature type="transmembrane region" description="Helical" evidence="5">
    <location>
        <begin position="308"/>
        <end position="331"/>
    </location>
</feature>
<evidence type="ECO:0000313" key="6">
    <source>
        <dbReference type="EMBL" id="CAG9324227.1"/>
    </source>
</evidence>
<evidence type="ECO:0000256" key="5">
    <source>
        <dbReference type="SAM" id="Phobius"/>
    </source>
</evidence>
<comment type="caution">
    <text evidence="6">The sequence shown here is derived from an EMBL/GenBank/DDBJ whole genome shotgun (WGS) entry which is preliminary data.</text>
</comment>
<dbReference type="Proteomes" id="UP001162131">
    <property type="component" value="Unassembled WGS sequence"/>
</dbReference>
<feature type="transmembrane region" description="Helical" evidence="5">
    <location>
        <begin position="208"/>
        <end position="227"/>
    </location>
</feature>
<evidence type="ECO:0000256" key="3">
    <source>
        <dbReference type="ARBA" id="ARBA00022989"/>
    </source>
</evidence>
<dbReference type="EMBL" id="CAJZBQ010000036">
    <property type="protein sequence ID" value="CAG9324227.1"/>
    <property type="molecule type" value="Genomic_DNA"/>
</dbReference>
<dbReference type="AlphaFoldDB" id="A0AAU9JGM4"/>
<keyword evidence="7" id="KW-1185">Reference proteome</keyword>
<reference evidence="6" key="1">
    <citation type="submission" date="2021-09" db="EMBL/GenBank/DDBJ databases">
        <authorList>
            <consortium name="AG Swart"/>
            <person name="Singh M."/>
            <person name="Singh A."/>
            <person name="Seah K."/>
            <person name="Emmerich C."/>
        </authorList>
    </citation>
    <scope>NUCLEOTIDE SEQUENCE</scope>
    <source>
        <strain evidence="6">ATCC30299</strain>
    </source>
</reference>
<accession>A0AAU9JGM4</accession>
<keyword evidence="3 5" id="KW-1133">Transmembrane helix</keyword>
<feature type="transmembrane region" description="Helical" evidence="5">
    <location>
        <begin position="239"/>
        <end position="258"/>
    </location>
</feature>
<dbReference type="GO" id="GO:0016020">
    <property type="term" value="C:membrane"/>
    <property type="evidence" value="ECO:0007669"/>
    <property type="project" value="UniProtKB-SubCell"/>
</dbReference>
<feature type="transmembrane region" description="Helical" evidence="5">
    <location>
        <begin position="343"/>
        <end position="366"/>
    </location>
</feature>
<evidence type="ECO:0000256" key="1">
    <source>
        <dbReference type="ARBA" id="ARBA00004141"/>
    </source>
</evidence>
<dbReference type="Pfam" id="PF03547">
    <property type="entry name" value="Mem_trans"/>
    <property type="match status" value="1"/>
</dbReference>
<dbReference type="PANTHER" id="PTHR31419">
    <property type="entry name" value="PROTEIN PIN-LIKES 2"/>
    <property type="match status" value="1"/>
</dbReference>
<keyword evidence="2 5" id="KW-0812">Transmembrane</keyword>
<dbReference type="PANTHER" id="PTHR31419:SF1">
    <property type="entry name" value="PROTEIN PIN-LIKES 6"/>
    <property type="match status" value="1"/>
</dbReference>
<protein>
    <recommendedName>
        <fullName evidence="8">Auxin efflux carrier</fullName>
    </recommendedName>
</protein>
<feature type="transmembrane region" description="Helical" evidence="5">
    <location>
        <begin position="279"/>
        <end position="302"/>
    </location>
</feature>
<evidence type="ECO:0000313" key="7">
    <source>
        <dbReference type="Proteomes" id="UP001162131"/>
    </source>
</evidence>
<dbReference type="InterPro" id="IPR039305">
    <property type="entry name" value="PILS2/6"/>
</dbReference>
<dbReference type="GO" id="GO:0055085">
    <property type="term" value="P:transmembrane transport"/>
    <property type="evidence" value="ECO:0007669"/>
    <property type="project" value="InterPro"/>
</dbReference>
<dbReference type="InterPro" id="IPR004776">
    <property type="entry name" value="Mem_transp_PIN-like"/>
</dbReference>
<evidence type="ECO:0000256" key="2">
    <source>
        <dbReference type="ARBA" id="ARBA00022692"/>
    </source>
</evidence>
<feature type="transmembrane region" description="Helical" evidence="5">
    <location>
        <begin position="71"/>
        <end position="93"/>
    </location>
</feature>
<feature type="transmembrane region" description="Helical" evidence="5">
    <location>
        <begin position="105"/>
        <end position="125"/>
    </location>
</feature>
<evidence type="ECO:0008006" key="8">
    <source>
        <dbReference type="Google" id="ProtNLM"/>
    </source>
</evidence>
<proteinExistence type="predicted"/>
<gene>
    <name evidence="6" type="ORF">BSTOLATCC_MIC36024</name>
</gene>
<organism evidence="6 7">
    <name type="scientific">Blepharisma stoltei</name>
    <dbReference type="NCBI Taxonomy" id="1481888"/>
    <lineage>
        <taxon>Eukaryota</taxon>
        <taxon>Sar</taxon>
        <taxon>Alveolata</taxon>
        <taxon>Ciliophora</taxon>
        <taxon>Postciliodesmatophora</taxon>
        <taxon>Heterotrichea</taxon>
        <taxon>Heterotrichida</taxon>
        <taxon>Blepharismidae</taxon>
        <taxon>Blepharisma</taxon>
    </lineage>
</organism>
<sequence>MSIVTDSIIVAIDGALIVIAEASAGIFITRKGWLSKSGTETMSKVTLWVILPCLLFCEMINEFSISQMGEFGLLFVFCSLHIFVGYGVGWLFGKLTHADTELAKLMKACIAFQDTTAIPLVYASVLGNNSITKPDHHFKNKATEIVLIYTVFITVYKWTFAYGMMKPEITPKNTNEIELLESASSNGTSKVNENSWLWKVKKTLNPPIYATLVSVPLALIPYMKEYVFAGSGAVFKNNLFAAMTSIGACASPIINLMLGSNLSQGYPPEADISWTCLNLVMIGKMVVMPIFGAAMLFPLYWAGIINRVMVIMVGVTFASPTSLQLLMICVIHKNQVDNISKVYLFMYLICAIPMSVWTIVLLVLAYQ</sequence>
<feature type="transmembrane region" description="Helical" evidence="5">
    <location>
        <begin position="45"/>
        <end position="65"/>
    </location>
</feature>
<evidence type="ECO:0000256" key="4">
    <source>
        <dbReference type="ARBA" id="ARBA00023136"/>
    </source>
</evidence>
<keyword evidence="4 5" id="KW-0472">Membrane</keyword>
<comment type="subcellular location">
    <subcellularLocation>
        <location evidence="1">Membrane</location>
        <topology evidence="1">Multi-pass membrane protein</topology>
    </subcellularLocation>
</comment>
<name>A0AAU9JGM4_9CILI</name>
<feature type="transmembrane region" description="Helical" evidence="5">
    <location>
        <begin position="145"/>
        <end position="165"/>
    </location>
</feature>